<dbReference type="Gene3D" id="3.40.1280.10">
    <property type="match status" value="1"/>
</dbReference>
<dbReference type="PANTHER" id="PTHR42786">
    <property type="entry name" value="TRNA/RRNA METHYLTRANSFERASE"/>
    <property type="match status" value="1"/>
</dbReference>
<keyword evidence="4" id="KW-0949">S-adenosyl-L-methionine</keyword>
<dbReference type="InterPro" id="IPR029028">
    <property type="entry name" value="Alpha/beta_knot_MTases"/>
</dbReference>
<keyword evidence="7" id="KW-1185">Reference proteome</keyword>
<dbReference type="Proteomes" id="UP000494245">
    <property type="component" value="Unassembled WGS sequence"/>
</dbReference>
<keyword evidence="3 6" id="KW-0808">Transferase</keyword>
<dbReference type="InterPro" id="IPR029026">
    <property type="entry name" value="tRNA_m1G_MTases_N"/>
</dbReference>
<dbReference type="EMBL" id="BLTE01000020">
    <property type="protein sequence ID" value="GFK95672.1"/>
    <property type="molecule type" value="Genomic_DNA"/>
</dbReference>
<evidence type="ECO:0000256" key="3">
    <source>
        <dbReference type="ARBA" id="ARBA00022679"/>
    </source>
</evidence>
<organism evidence="6 7">
    <name type="scientific">Fundidesulfovibrio magnetotacticus</name>
    <dbReference type="NCBI Taxonomy" id="2730080"/>
    <lineage>
        <taxon>Bacteria</taxon>
        <taxon>Pseudomonadati</taxon>
        <taxon>Thermodesulfobacteriota</taxon>
        <taxon>Desulfovibrionia</taxon>
        <taxon>Desulfovibrionales</taxon>
        <taxon>Desulfovibrionaceae</taxon>
        <taxon>Fundidesulfovibrio</taxon>
    </lineage>
</organism>
<protein>
    <submittedName>
        <fullName evidence="6">tRNA (Cytidine/uridine-2'-O-)-methyltransferase TrmJ</fullName>
        <ecNumber evidence="6">2.1.1.200</ecNumber>
    </submittedName>
</protein>
<evidence type="ECO:0000256" key="1">
    <source>
        <dbReference type="ARBA" id="ARBA00007228"/>
    </source>
</evidence>
<dbReference type="EC" id="2.1.1.200" evidence="6"/>
<dbReference type="AlphaFoldDB" id="A0A6V8LT77"/>
<dbReference type="SUPFAM" id="SSF75217">
    <property type="entry name" value="alpha/beta knot"/>
    <property type="match status" value="1"/>
</dbReference>
<feature type="domain" description="tRNA/rRNA methyltransferase SpoU type" evidence="5">
    <location>
        <begin position="5"/>
        <end position="156"/>
    </location>
</feature>
<accession>A0A6V8LT77</accession>
<comment type="caution">
    <text evidence="6">The sequence shown here is derived from an EMBL/GenBank/DDBJ whole genome shotgun (WGS) entry which is preliminary data.</text>
</comment>
<evidence type="ECO:0000256" key="2">
    <source>
        <dbReference type="ARBA" id="ARBA00022603"/>
    </source>
</evidence>
<dbReference type="GO" id="GO:0005829">
    <property type="term" value="C:cytosol"/>
    <property type="evidence" value="ECO:0007669"/>
    <property type="project" value="TreeGrafter"/>
</dbReference>
<evidence type="ECO:0000313" key="6">
    <source>
        <dbReference type="EMBL" id="GFK95672.1"/>
    </source>
</evidence>
<dbReference type="GO" id="GO:0002128">
    <property type="term" value="P:tRNA nucleoside ribose methylation"/>
    <property type="evidence" value="ECO:0007669"/>
    <property type="project" value="TreeGrafter"/>
</dbReference>
<dbReference type="InterPro" id="IPR001537">
    <property type="entry name" value="SpoU_MeTrfase"/>
</dbReference>
<reference evidence="6 7" key="1">
    <citation type="submission" date="2020-04" db="EMBL/GenBank/DDBJ databases">
        <authorList>
            <consortium name="Desulfovibrio sp. FSS-1 genome sequencing consortium"/>
            <person name="Shimoshige H."/>
            <person name="Kobayashi H."/>
            <person name="Maekawa T."/>
        </authorList>
    </citation>
    <scope>NUCLEOTIDE SEQUENCE [LARGE SCALE GENOMIC DNA]</scope>
    <source>
        <strain evidence="6 7">SIID29052-01</strain>
    </source>
</reference>
<evidence type="ECO:0000259" key="5">
    <source>
        <dbReference type="Pfam" id="PF00588"/>
    </source>
</evidence>
<dbReference type="PIRSF" id="PIRSF004808">
    <property type="entry name" value="LasT"/>
    <property type="match status" value="1"/>
</dbReference>
<dbReference type="RefSeq" id="WP_173086814.1">
    <property type="nucleotide sequence ID" value="NZ_BLTE01000020.1"/>
</dbReference>
<dbReference type="Gene3D" id="1.10.8.590">
    <property type="match status" value="1"/>
</dbReference>
<evidence type="ECO:0000256" key="4">
    <source>
        <dbReference type="ARBA" id="ARBA00022691"/>
    </source>
</evidence>
<gene>
    <name evidence="6" type="primary">trmJ</name>
    <name evidence="6" type="ORF">NNJEOMEG_03540</name>
</gene>
<sequence length="258" mass="28138">MLNNLGVVLFRPKFSENVGSAARAMANMGCRDLVLVDPQDFDPGRARALATAKGQEILETMRVVPDLAQALAPYEAVYGTTARTGGWRKGLLTAETAARRGVETLRQGGRVALLFGPEDKGLTNDETKVCSRLVTIPTDAEATSLNLAQAALLVLYEFLKASRATPAPAAFEPGSRQATFDERESLFAALRETLLAVDFLKADNPDYWMLPVRSFVERIRLKRAEFNLLMGVCRQVRWAVGQRDKAQPGQGRDGQGAA</sequence>
<proteinExistence type="inferred from homology"/>
<keyword evidence="2 6" id="KW-0489">Methyltransferase</keyword>
<dbReference type="GO" id="GO:0003723">
    <property type="term" value="F:RNA binding"/>
    <property type="evidence" value="ECO:0007669"/>
    <property type="project" value="InterPro"/>
</dbReference>
<name>A0A6V8LT77_9BACT</name>
<dbReference type="CDD" id="cd18093">
    <property type="entry name" value="SpoU-like_TrmJ"/>
    <property type="match status" value="1"/>
</dbReference>
<dbReference type="PANTHER" id="PTHR42786:SF2">
    <property type="entry name" value="TRNA (CYTIDINE_URIDINE-2'-O-)-METHYLTRANSFERASE TRMJ"/>
    <property type="match status" value="1"/>
</dbReference>
<comment type="similarity">
    <text evidence="1">Belongs to the class IV-like SAM-binding methyltransferase superfamily. RNA methyltransferase TrmH family.</text>
</comment>
<dbReference type="Pfam" id="PF00588">
    <property type="entry name" value="SpoU_methylase"/>
    <property type="match status" value="1"/>
</dbReference>
<evidence type="ECO:0000313" key="7">
    <source>
        <dbReference type="Proteomes" id="UP000494245"/>
    </source>
</evidence>
<dbReference type="GO" id="GO:0160206">
    <property type="term" value="F:tRNA (cytidine(32)/uridine(32)-2'-O)-methyltransferase activity"/>
    <property type="evidence" value="ECO:0007669"/>
    <property type="project" value="UniProtKB-EC"/>
</dbReference>
<reference evidence="6 7" key="2">
    <citation type="submission" date="2020-05" db="EMBL/GenBank/DDBJ databases">
        <title>Draft genome sequence of Desulfovibrio sp. strainFSS-1.</title>
        <authorList>
            <person name="Shimoshige H."/>
            <person name="Kobayashi H."/>
            <person name="Maekawa T."/>
        </authorList>
    </citation>
    <scope>NUCLEOTIDE SEQUENCE [LARGE SCALE GENOMIC DNA]</scope>
    <source>
        <strain evidence="6 7">SIID29052-01</strain>
    </source>
</reference>
<dbReference type="InterPro" id="IPR004384">
    <property type="entry name" value="RNA_MeTrfase_TrmJ/LasT"/>
</dbReference>